<dbReference type="RefSeq" id="WP_117490509.1">
    <property type="nucleotide sequence ID" value="NZ_QVIG01000001.1"/>
</dbReference>
<comment type="caution">
    <text evidence="3">The sequence shown here is derived from an EMBL/GenBank/DDBJ whole genome shotgun (WGS) entry which is preliminary data.</text>
</comment>
<dbReference type="AlphaFoldDB" id="A0A373A2B5"/>
<dbReference type="Proteomes" id="UP000263377">
    <property type="component" value="Unassembled WGS sequence"/>
</dbReference>
<dbReference type="GO" id="GO:0030170">
    <property type="term" value="F:pyridoxal phosphate binding"/>
    <property type="evidence" value="ECO:0007669"/>
    <property type="project" value="InterPro"/>
</dbReference>
<sequence length="255" mass="28402">MTTAGRLLTVNLGVERTGPWTSNGRSGIDKRPVPGPVMARATGLDGDLIVNTKAHGGVDKAVYAFAREDAGFWERELGRTVAPGNFGENFSTVGVDVTHAEIGERWRIGGAVFEVIRPRKPCRVFAGFWDVPDLVKRFIANGAPGAYLRVLTEGEVSPGDPVEVVKRPGHGVTVNLMLRALTTEPELLPLMLRAPEMLPKIQDRARRRLAAQQEQEQEQEQEQRDQQEQRDLHELREPRELQGRPHHHAHVGKEQ</sequence>
<proteinExistence type="predicted"/>
<evidence type="ECO:0000313" key="3">
    <source>
        <dbReference type="EMBL" id="RGD62201.1"/>
    </source>
</evidence>
<dbReference type="PANTHER" id="PTHR30212:SF2">
    <property type="entry name" value="PROTEIN YIIM"/>
    <property type="match status" value="1"/>
</dbReference>
<keyword evidence="4" id="KW-1185">Reference proteome</keyword>
<evidence type="ECO:0000256" key="1">
    <source>
        <dbReference type="SAM" id="MobiDB-lite"/>
    </source>
</evidence>
<dbReference type="GO" id="GO:0003824">
    <property type="term" value="F:catalytic activity"/>
    <property type="evidence" value="ECO:0007669"/>
    <property type="project" value="InterPro"/>
</dbReference>
<dbReference type="InterPro" id="IPR005302">
    <property type="entry name" value="MoCF_Sase_C"/>
</dbReference>
<evidence type="ECO:0000259" key="2">
    <source>
        <dbReference type="PROSITE" id="PS51340"/>
    </source>
</evidence>
<dbReference type="Pfam" id="PF03473">
    <property type="entry name" value="MOSC"/>
    <property type="match status" value="1"/>
</dbReference>
<feature type="region of interest" description="Disordered" evidence="1">
    <location>
        <begin position="205"/>
        <end position="255"/>
    </location>
</feature>
<evidence type="ECO:0000313" key="4">
    <source>
        <dbReference type="Proteomes" id="UP000263377"/>
    </source>
</evidence>
<dbReference type="PROSITE" id="PS51340">
    <property type="entry name" value="MOSC"/>
    <property type="match status" value="1"/>
</dbReference>
<dbReference type="EMBL" id="QVIG01000001">
    <property type="protein sequence ID" value="RGD62201.1"/>
    <property type="molecule type" value="Genomic_DNA"/>
</dbReference>
<dbReference type="InterPro" id="IPR052353">
    <property type="entry name" value="Benzoxazolinone_Detox_Enz"/>
</dbReference>
<dbReference type="GO" id="GO:0030151">
    <property type="term" value="F:molybdenum ion binding"/>
    <property type="evidence" value="ECO:0007669"/>
    <property type="project" value="InterPro"/>
</dbReference>
<protein>
    <submittedName>
        <fullName evidence="3">MOSC domain-containing protein</fullName>
    </submittedName>
</protein>
<gene>
    <name evidence="3" type="ORF">DR950_34600</name>
</gene>
<name>A0A373A2B5_9ACTN</name>
<accession>A0A373A2B5</accession>
<dbReference type="Gene3D" id="2.40.33.20">
    <property type="entry name" value="PK beta-barrel domain-like"/>
    <property type="match status" value="1"/>
</dbReference>
<feature type="compositionally biased region" description="Basic residues" evidence="1">
    <location>
        <begin position="244"/>
        <end position="255"/>
    </location>
</feature>
<dbReference type="SUPFAM" id="SSF50800">
    <property type="entry name" value="PK beta-barrel domain-like"/>
    <property type="match status" value="1"/>
</dbReference>
<dbReference type="PANTHER" id="PTHR30212">
    <property type="entry name" value="PROTEIN YIIM"/>
    <property type="match status" value="1"/>
</dbReference>
<dbReference type="InterPro" id="IPR011037">
    <property type="entry name" value="Pyrv_Knase-like_insert_dom_sf"/>
</dbReference>
<feature type="domain" description="MOSC" evidence="2">
    <location>
        <begin position="31"/>
        <end position="165"/>
    </location>
</feature>
<feature type="compositionally biased region" description="Basic and acidic residues" evidence="1">
    <location>
        <begin position="221"/>
        <end position="243"/>
    </location>
</feature>
<reference evidence="3 4" key="1">
    <citation type="submission" date="2018-08" db="EMBL/GenBank/DDBJ databases">
        <title>Diversity &amp; Physiological Properties of Lignin-Decomposing Actinobacteria from Soil.</title>
        <authorList>
            <person name="Roh S.G."/>
            <person name="Kim S.B."/>
        </authorList>
    </citation>
    <scope>NUCLEOTIDE SEQUENCE [LARGE SCALE GENOMIC DNA]</scope>
    <source>
        <strain evidence="3 4">MMS17-GH009</strain>
    </source>
</reference>
<organism evidence="3 4">
    <name type="scientific">Kitasatospora xanthocidica</name>
    <dbReference type="NCBI Taxonomy" id="83382"/>
    <lineage>
        <taxon>Bacteria</taxon>
        <taxon>Bacillati</taxon>
        <taxon>Actinomycetota</taxon>
        <taxon>Actinomycetes</taxon>
        <taxon>Kitasatosporales</taxon>
        <taxon>Streptomycetaceae</taxon>
        <taxon>Kitasatospora</taxon>
    </lineage>
</organism>